<dbReference type="PANTHER" id="PTHR45663">
    <property type="entry name" value="GEO12009P1"/>
    <property type="match status" value="1"/>
</dbReference>
<evidence type="ECO:0000256" key="4">
    <source>
        <dbReference type="ARBA" id="ARBA00022982"/>
    </source>
</evidence>
<dbReference type="AlphaFoldDB" id="A0A249DZQ4"/>
<dbReference type="GO" id="GO:0005829">
    <property type="term" value="C:cytosol"/>
    <property type="evidence" value="ECO:0007669"/>
    <property type="project" value="TreeGrafter"/>
</dbReference>
<evidence type="ECO:0000256" key="5">
    <source>
        <dbReference type="ARBA" id="ARBA00023157"/>
    </source>
</evidence>
<dbReference type="FunFam" id="3.40.30.10:FF:000001">
    <property type="entry name" value="Thioredoxin"/>
    <property type="match status" value="1"/>
</dbReference>
<comment type="similarity">
    <text evidence="2 8">Belongs to the thioredoxin family.</text>
</comment>
<gene>
    <name evidence="9" type="ORF">BA171_04010</name>
</gene>
<dbReference type="NCBIfam" id="TIGR01068">
    <property type="entry name" value="thioredoxin"/>
    <property type="match status" value="1"/>
</dbReference>
<evidence type="ECO:0000256" key="1">
    <source>
        <dbReference type="ARBA" id="ARBA00003318"/>
    </source>
</evidence>
<evidence type="ECO:0000313" key="10">
    <source>
        <dbReference type="Proteomes" id="UP000216438"/>
    </source>
</evidence>
<reference evidence="9 10" key="2">
    <citation type="submission" date="2017-09" db="EMBL/GenBank/DDBJ databases">
        <title>The genome of whitefly Bemisia tabaci, a global crop pest, provides novel insights into virus transmission, host adaptation and insecticide resistance.</title>
        <authorList>
            <person name="Kaur N."/>
            <person name="Kliot A."/>
            <person name="Pinheiro P.V."/>
            <person name="Luan J."/>
            <person name="Zheng Y."/>
            <person name="Liu W."/>
            <person name="Sun H."/>
            <person name="Yang X."/>
            <person name="Xu Y."/>
            <person name="Luo Y."/>
            <person name="Kruse A."/>
            <person name="Fisher T.W."/>
            <person name="Nelson D.R."/>
            <person name="Elimelech M."/>
            <person name="MacCoss M."/>
            <person name="Johnson R."/>
            <person name="Cohen E."/>
            <person name="Hunter W.B."/>
            <person name="Brown J.K."/>
            <person name="Jander G."/>
            <person name="Cilia M."/>
            <person name="Douglas A.E."/>
            <person name="Ghanim M."/>
            <person name="Simmons A.M."/>
            <person name="Wintermantel W.M."/>
            <person name="Ling K.-S."/>
            <person name="Fei Z."/>
        </authorList>
    </citation>
    <scope>NUCLEOTIDE SEQUENCE [LARGE SCALE GENOMIC DNA]</scope>
    <source>
        <strain evidence="9 10">MEAM1</strain>
    </source>
</reference>
<dbReference type="GO" id="GO:0015035">
    <property type="term" value="F:protein-disulfide reductase activity"/>
    <property type="evidence" value="ECO:0007669"/>
    <property type="project" value="UniProtKB-UniRule"/>
</dbReference>
<dbReference type="EMBL" id="CP016303">
    <property type="protein sequence ID" value="ASX26262.1"/>
    <property type="molecule type" value="Genomic_DNA"/>
</dbReference>
<dbReference type="Proteomes" id="UP000216438">
    <property type="component" value="Chromosome"/>
</dbReference>
<proteinExistence type="inferred from homology"/>
<evidence type="ECO:0000256" key="6">
    <source>
        <dbReference type="ARBA" id="ARBA00023284"/>
    </source>
</evidence>
<organism evidence="9 10">
    <name type="scientific">Candidatus Hamiltonella defensa</name>
    <name type="common">Bemisia tabaci</name>
    <dbReference type="NCBI Taxonomy" id="672795"/>
    <lineage>
        <taxon>Bacteria</taxon>
        <taxon>Pseudomonadati</taxon>
        <taxon>Pseudomonadota</taxon>
        <taxon>Gammaproteobacteria</taxon>
        <taxon>Enterobacterales</taxon>
        <taxon>Enterobacteriaceae</taxon>
        <taxon>aphid secondary symbionts</taxon>
        <taxon>Candidatus Williamhamiltonella</taxon>
    </lineage>
</organism>
<dbReference type="InterPro" id="IPR017937">
    <property type="entry name" value="Thioredoxin_CS"/>
</dbReference>
<sequence length="108" mass="12274">MSKEIIQLSDKSFDRDVLKADGLILVDFWAQWCGPCKMIAPILDEIANEYVDKITITKLEIDTNPNTTQKYGIRSIPTLLLFKEGKPIDTKVGAVSKHELKKFLDKHV</sequence>
<protein>
    <recommendedName>
        <fullName evidence="7 8">Thioredoxin</fullName>
    </recommendedName>
</protein>
<name>A0A249DZQ4_9ENTR</name>
<dbReference type="PANTHER" id="PTHR45663:SF11">
    <property type="entry name" value="GEO12009P1"/>
    <property type="match status" value="1"/>
</dbReference>
<dbReference type="GO" id="GO:0045454">
    <property type="term" value="P:cell redox homeostasis"/>
    <property type="evidence" value="ECO:0007669"/>
    <property type="project" value="TreeGrafter"/>
</dbReference>
<evidence type="ECO:0000256" key="8">
    <source>
        <dbReference type="PIRNR" id="PIRNR000077"/>
    </source>
</evidence>
<comment type="function">
    <text evidence="1">Participates in various redox reactions through the reversible oxidation of its active center dithiol to a disulfide and catalyzes dithiol-disulfide exchange reactions.</text>
</comment>
<dbReference type="NCBIfam" id="NF006898">
    <property type="entry name" value="PRK09381.1"/>
    <property type="match status" value="1"/>
</dbReference>
<accession>A0A249DZQ4</accession>
<evidence type="ECO:0000256" key="3">
    <source>
        <dbReference type="ARBA" id="ARBA00022448"/>
    </source>
</evidence>
<dbReference type="InterPro" id="IPR005746">
    <property type="entry name" value="Thioredoxin"/>
</dbReference>
<dbReference type="InterPro" id="IPR036249">
    <property type="entry name" value="Thioredoxin-like_sf"/>
</dbReference>
<keyword evidence="4" id="KW-0249">Electron transport</keyword>
<evidence type="ECO:0000256" key="7">
    <source>
        <dbReference type="NCBIfam" id="TIGR01068"/>
    </source>
</evidence>
<evidence type="ECO:0000313" key="9">
    <source>
        <dbReference type="EMBL" id="ASX26262.1"/>
    </source>
</evidence>
<dbReference type="PROSITE" id="PS00194">
    <property type="entry name" value="THIOREDOXIN_1"/>
    <property type="match status" value="1"/>
</dbReference>
<keyword evidence="6" id="KW-0676">Redox-active center</keyword>
<dbReference type="SUPFAM" id="SSF52833">
    <property type="entry name" value="Thioredoxin-like"/>
    <property type="match status" value="1"/>
</dbReference>
<dbReference type="PROSITE" id="PS51352">
    <property type="entry name" value="THIOREDOXIN_2"/>
    <property type="match status" value="1"/>
</dbReference>
<dbReference type="GeneID" id="66260032"/>
<dbReference type="Gene3D" id="3.40.30.10">
    <property type="entry name" value="Glutaredoxin"/>
    <property type="match status" value="1"/>
</dbReference>
<dbReference type="CDD" id="cd02947">
    <property type="entry name" value="TRX_family"/>
    <property type="match status" value="1"/>
</dbReference>
<reference evidence="10" key="1">
    <citation type="submission" date="2016-06" db="EMBL/GenBank/DDBJ databases">
        <authorList>
            <person name="Chen W."/>
            <person name="Hasegawa D.K."/>
        </authorList>
    </citation>
    <scope>NUCLEOTIDE SEQUENCE [LARGE SCALE GENOMIC DNA]</scope>
    <source>
        <strain evidence="10">MEAM1</strain>
    </source>
</reference>
<dbReference type="InterPro" id="IPR013766">
    <property type="entry name" value="Thioredoxin_domain"/>
</dbReference>
<dbReference type="RefSeq" id="WP_012737831.1">
    <property type="nucleotide sequence ID" value="NZ_CP016303.1"/>
</dbReference>
<dbReference type="PIRSF" id="PIRSF000077">
    <property type="entry name" value="Thioredoxin"/>
    <property type="match status" value="1"/>
</dbReference>
<dbReference type="Pfam" id="PF00085">
    <property type="entry name" value="Thioredoxin"/>
    <property type="match status" value="1"/>
</dbReference>
<keyword evidence="5" id="KW-1015">Disulfide bond</keyword>
<keyword evidence="3" id="KW-0813">Transport</keyword>
<dbReference type="OrthoDB" id="9790390at2"/>
<evidence type="ECO:0000256" key="2">
    <source>
        <dbReference type="ARBA" id="ARBA00008987"/>
    </source>
</evidence>
<dbReference type="PRINTS" id="PR00421">
    <property type="entry name" value="THIOREDOXIN"/>
</dbReference>